<proteinExistence type="predicted"/>
<sequence length="43" mass="4954">MSESYREVAMSSLILASARQLEDFLLPFVASPRQSSLSEQYWE</sequence>
<dbReference type="EMBL" id="LXQA011217226">
    <property type="protein sequence ID" value="MCI89349.1"/>
    <property type="molecule type" value="Genomic_DNA"/>
</dbReference>
<comment type="caution">
    <text evidence="1">The sequence shown here is derived from an EMBL/GenBank/DDBJ whole genome shotgun (WGS) entry which is preliminary data.</text>
</comment>
<name>A0A392VPK9_9FABA</name>
<evidence type="ECO:0000313" key="1">
    <source>
        <dbReference type="EMBL" id="MCI89349.1"/>
    </source>
</evidence>
<reference evidence="1 2" key="1">
    <citation type="journal article" date="2018" name="Front. Plant Sci.">
        <title>Red Clover (Trifolium pratense) and Zigzag Clover (T. medium) - A Picture of Genomic Similarities and Differences.</title>
        <authorList>
            <person name="Dluhosova J."/>
            <person name="Istvanek J."/>
            <person name="Nedelnik J."/>
            <person name="Repkova J."/>
        </authorList>
    </citation>
    <scope>NUCLEOTIDE SEQUENCE [LARGE SCALE GENOMIC DNA]</scope>
    <source>
        <strain evidence="2">cv. 10/8</strain>
        <tissue evidence="1">Leaf</tissue>
    </source>
</reference>
<evidence type="ECO:0000313" key="2">
    <source>
        <dbReference type="Proteomes" id="UP000265520"/>
    </source>
</evidence>
<organism evidence="1 2">
    <name type="scientific">Trifolium medium</name>
    <dbReference type="NCBI Taxonomy" id="97028"/>
    <lineage>
        <taxon>Eukaryota</taxon>
        <taxon>Viridiplantae</taxon>
        <taxon>Streptophyta</taxon>
        <taxon>Embryophyta</taxon>
        <taxon>Tracheophyta</taxon>
        <taxon>Spermatophyta</taxon>
        <taxon>Magnoliopsida</taxon>
        <taxon>eudicotyledons</taxon>
        <taxon>Gunneridae</taxon>
        <taxon>Pentapetalae</taxon>
        <taxon>rosids</taxon>
        <taxon>fabids</taxon>
        <taxon>Fabales</taxon>
        <taxon>Fabaceae</taxon>
        <taxon>Papilionoideae</taxon>
        <taxon>50 kb inversion clade</taxon>
        <taxon>NPAAA clade</taxon>
        <taxon>Hologalegina</taxon>
        <taxon>IRL clade</taxon>
        <taxon>Trifolieae</taxon>
        <taxon>Trifolium</taxon>
    </lineage>
</organism>
<accession>A0A392VPK9</accession>
<keyword evidence="2" id="KW-1185">Reference proteome</keyword>
<protein>
    <submittedName>
        <fullName evidence="1">Uncharacterized protein</fullName>
    </submittedName>
</protein>
<dbReference type="AlphaFoldDB" id="A0A392VPK9"/>
<dbReference type="Proteomes" id="UP000265520">
    <property type="component" value="Unassembled WGS sequence"/>
</dbReference>